<gene>
    <name evidence="2" type="ORF">ACFSTG_04970</name>
</gene>
<name>A0ABW5IU74_9FLAO</name>
<feature type="domain" description="YdhG-like" evidence="1">
    <location>
        <begin position="19"/>
        <end position="133"/>
    </location>
</feature>
<keyword evidence="3" id="KW-1185">Reference proteome</keyword>
<reference evidence="3" key="1">
    <citation type="journal article" date="2019" name="Int. J. Syst. Evol. Microbiol.">
        <title>The Global Catalogue of Microorganisms (GCM) 10K type strain sequencing project: providing services to taxonomists for standard genome sequencing and annotation.</title>
        <authorList>
            <consortium name="The Broad Institute Genomics Platform"/>
            <consortium name="The Broad Institute Genome Sequencing Center for Infectious Disease"/>
            <person name="Wu L."/>
            <person name="Ma J."/>
        </authorList>
    </citation>
    <scope>NUCLEOTIDE SEQUENCE [LARGE SCALE GENOMIC DNA]</scope>
    <source>
        <strain evidence="3">KCTC 42585</strain>
    </source>
</reference>
<proteinExistence type="predicted"/>
<dbReference type="SUPFAM" id="SSF159888">
    <property type="entry name" value="YdhG-like"/>
    <property type="match status" value="1"/>
</dbReference>
<evidence type="ECO:0000313" key="2">
    <source>
        <dbReference type="EMBL" id="MFD2517237.1"/>
    </source>
</evidence>
<evidence type="ECO:0000259" key="1">
    <source>
        <dbReference type="Pfam" id="PF08818"/>
    </source>
</evidence>
<accession>A0ABW5IU74</accession>
<sequence length="151" mass="17548">MQSSAQTPEEYLHSLPAERKEAVIRIRTELLNNLPEGFEEGINYGMLSYHVPHSLYPSGYHAAPEKPLPFINLANQKNFIALYHMGLYSDPKLLQWFKEEFVEHSSKELDMGKSCIRFKSMKDIPFELIGELASKITPKEWMDTYNKVIKR</sequence>
<evidence type="ECO:0000313" key="3">
    <source>
        <dbReference type="Proteomes" id="UP001597468"/>
    </source>
</evidence>
<dbReference type="InterPro" id="IPR014922">
    <property type="entry name" value="YdhG-like"/>
</dbReference>
<dbReference type="RefSeq" id="WP_380749067.1">
    <property type="nucleotide sequence ID" value="NZ_JBHULT010000006.1"/>
</dbReference>
<dbReference type="Proteomes" id="UP001597468">
    <property type="component" value="Unassembled WGS sequence"/>
</dbReference>
<protein>
    <submittedName>
        <fullName evidence="2">DUF1801 domain-containing protein</fullName>
    </submittedName>
</protein>
<dbReference type="Pfam" id="PF08818">
    <property type="entry name" value="DUF1801"/>
    <property type="match status" value="1"/>
</dbReference>
<dbReference type="EMBL" id="JBHULT010000006">
    <property type="protein sequence ID" value="MFD2517237.1"/>
    <property type="molecule type" value="Genomic_DNA"/>
</dbReference>
<comment type="caution">
    <text evidence="2">The sequence shown here is derived from an EMBL/GenBank/DDBJ whole genome shotgun (WGS) entry which is preliminary data.</text>
</comment>
<dbReference type="Gene3D" id="3.90.1150.200">
    <property type="match status" value="1"/>
</dbReference>
<organism evidence="2 3">
    <name type="scientific">Salinimicrobium flavum</name>
    <dbReference type="NCBI Taxonomy" id="1737065"/>
    <lineage>
        <taxon>Bacteria</taxon>
        <taxon>Pseudomonadati</taxon>
        <taxon>Bacteroidota</taxon>
        <taxon>Flavobacteriia</taxon>
        <taxon>Flavobacteriales</taxon>
        <taxon>Flavobacteriaceae</taxon>
        <taxon>Salinimicrobium</taxon>
    </lineage>
</organism>